<dbReference type="InterPro" id="IPR000253">
    <property type="entry name" value="FHA_dom"/>
</dbReference>
<dbReference type="PROSITE" id="PS50006">
    <property type="entry name" value="FHA_DOMAIN"/>
    <property type="match status" value="1"/>
</dbReference>
<comment type="subcellular location">
    <subcellularLocation>
        <location evidence="1">Secreted</location>
    </subcellularLocation>
</comment>
<dbReference type="PANTHER" id="PTHR12338">
    <property type="entry name" value="AUTOTRANSPORTER"/>
    <property type="match status" value="1"/>
</dbReference>
<dbReference type="PANTHER" id="PTHR12338:SF8">
    <property type="entry name" value="HEME_HEMOPEXIN-BINDING PROTEIN"/>
    <property type="match status" value="1"/>
</dbReference>
<dbReference type="EMBL" id="JAASAI010000003">
    <property type="protein sequence ID" value="NIL21792.1"/>
    <property type="molecule type" value="Genomic_DNA"/>
</dbReference>
<dbReference type="Pfam" id="PF13018">
    <property type="entry name" value="ESPR"/>
    <property type="match status" value="1"/>
</dbReference>
<dbReference type="Gene3D" id="2.160.20.10">
    <property type="entry name" value="Single-stranded right-handed beta-helix, Pectin lyase-like"/>
    <property type="match status" value="1"/>
</dbReference>
<evidence type="ECO:0000256" key="1">
    <source>
        <dbReference type="ARBA" id="ARBA00004613"/>
    </source>
</evidence>
<proteinExistence type="predicted"/>
<dbReference type="NCBIfam" id="TIGR01901">
    <property type="entry name" value="adhes_NPXG"/>
    <property type="match status" value="1"/>
</dbReference>
<comment type="caution">
    <text evidence="5">The sequence shown here is derived from an EMBL/GenBank/DDBJ whole genome shotgun (WGS) entry which is preliminary data.</text>
</comment>
<keyword evidence="3" id="KW-0732">Signal</keyword>
<dbReference type="InterPro" id="IPR011050">
    <property type="entry name" value="Pectin_lyase_fold/virulence"/>
</dbReference>
<evidence type="ECO:0000256" key="3">
    <source>
        <dbReference type="ARBA" id="ARBA00022729"/>
    </source>
</evidence>
<dbReference type="Proteomes" id="UP000712947">
    <property type="component" value="Unassembled WGS sequence"/>
</dbReference>
<dbReference type="InterPro" id="IPR006626">
    <property type="entry name" value="PbH1"/>
</dbReference>
<name>A0AA44HZ03_YERMO</name>
<keyword evidence="2" id="KW-0964">Secreted</keyword>
<dbReference type="SMART" id="SM00912">
    <property type="entry name" value="Haemagg_act"/>
    <property type="match status" value="1"/>
</dbReference>
<dbReference type="SMART" id="SM00710">
    <property type="entry name" value="PbH1"/>
    <property type="match status" value="20"/>
</dbReference>
<evidence type="ECO:0000313" key="6">
    <source>
        <dbReference type="Proteomes" id="UP000712947"/>
    </source>
</evidence>
<protein>
    <submittedName>
        <fullName evidence="5">Filamentous hemagglutinin N-terminal domain-containing protein</fullName>
    </submittedName>
</protein>
<dbReference type="GO" id="GO:0005576">
    <property type="term" value="C:extracellular region"/>
    <property type="evidence" value="ECO:0007669"/>
    <property type="project" value="UniProtKB-SubCell"/>
</dbReference>
<dbReference type="InterPro" id="IPR012334">
    <property type="entry name" value="Pectin_lyas_fold"/>
</dbReference>
<sequence length="2215" mass="223451">MNSKLYKHIFCRRLGCLVAVGEFARSYGQSFSSTGGNLIKDNHPRAGIFSRLVVMVGLALGTLPSRILANPSLPVNGNIVVGQGHLNVDNTTLTVTQQTDKLAINWGSYDIAQGHTVIYQQPRSQSIALNRVLGSNGSQINGSLKANGQIFLLNPNGVLFGKGAEVNVGGLLASTKSMSDKDFINGRYRLKSRKHEGSIINQANLSVTPGGYIALVGQQVDNQYSGIIETPQGKTMLVAGRTVTLDLDEGRLFGVQIQGEQVITLLQNGGLIKADGGVIQLTARGKEALMNTVIDNSGILQARGLTQKNGVIHLDGGTDGVISHRGAADVSNPQGGGGRAILEGEHIHLVAGSKIDAYGSEGGGAVFVGGGWQGKNKQIRNANSVVMENGASIDASASRQGDGGTAVLWSERYTHFKGDINASGGPQSGRGGQVETSSAKLLTAFGRVDVIANRGIKGHWLLDPAEVTIVDSGAETGTSIQVGDIPAEYTSNAQVFTPTANMSQILNSSINSHLDGGANVTITTSNSQLINPCQGCNITLRADINKKAGSDATLTLHADGNVNVENNITSDTGKLNLNLLAGNSKEDSMITLNNSSLLLNGGDLVARHAGKNNKTHIAIIGGQYSVSNLTLEGNAGMTSQVGVNISNAANISAAGEVHISGESSNINGQGGRGIEITDNSSITGSGNMTFTMSSNAKSAWMGSFTNVTITGDKEIKVEANGTALGGVSLNNSTISAKSGDLSIYLQGEVLTATNQGIYLNGSQVGGQSVSLESHVTGADGILLNGSQINATSGNINANATTTHKGIGISGNSTLRASGNIALNGTTTAIAAGADGIKIRGSSTNSVNITAEGDISMVGRNSGQEVGTSLVVDYANIESRAGDFNVNMSGTKNGSFTNTNISANTISLNGNITDADGLLMTHTGLTAKAGDIKTNLTSPTTGLLFKGNGGMTASQNITLMGNSISGNNTNITGNFDAVKINGTSANNRMKISAGNNISIISYNNGSASGTNTYVENANIVANNGTFTSKTSGLKSASFKGVNITASDIDMVSDITGSGGVILDNANITAVVGDININTTVTQASSKGIWIKSNSTLSSNRDMTLNGVSSGPNEGVIIQGLSDSSRNMLTAQGNMTLTGKNSRGVGQRSSINLGNVSLISTGKNIDINGASSSTGDVYFTNVELNATAGNVTVYAETMSALTSSASSVFSMGDNNSIKAKSGLLMGKALNTTQGVGIIFRANNSLSVEGNIAFRGETEGTSAARNGITFYGTNTLNVAKGSQLSLLGENSGAQDTSGGNGITYASPKKLTINNNGALKMEGRSTSGAGINFPTSNNTLILNGDGDTLIKGSSVSGTGVSLSGVVNSSTGPVTLEGISTEDIGFRLFSAEHQINRINVTGSSAQAEGLIISGNTTITDTTLTGKSINGSGVKIDSLSGSSVVTHGTLDNATLNGTSTQGKGVEITSSINGINHSTINGITDGAGYGIDIGESLNVTGTSEADLLMLQGVAITEAGTGIKINGDNDLSNTSFNGSAVGGIALDIIGPLTHSSNTALNGTASGAGMGVYVNGSLSESAVNGTSASGIGVQLHGRLGNSRIKGISTHGSGVKIDGESVLSNTTLIGNSTDGKGVEISANLNGSQSSAVQGTTANDVGVTIERDTPLTGGGSDDLLVIDGIATGANGSGVTLGGNNTLDNTSLAGKAISGMGIDITGPLVNSNSSVEGKATTGVGVQLDGAVSDGAFDGTSTKGSGIKVQGGTTLENVTLSGNSADGKGVDIAADLTGSRGSSVQGVTLNGTGIAVSEDPDLTGGAADDLLVISGDARGEKGTGLILAGNNTLDNTSLVGNAIGGIGFDITAPLVSSNSTVEGHAKQGDGVQLNGALSGGTFNGTSAMGRGITVKGNTLLDNVTLNGSSTDGKGVHITADLTGSEGSAVLGMTVNGTGVAVSRDPDLTGGGSDDLLVISGDARGEKGTGVILAGNNTLENTSLSGHASEGHGVAITGSVINKGNSAIEGEASGEGHGVHIDGTVTGGRVNGSSGNSSGVFLDDDAFITEIAIGGKAKSGQPQVHTVPPELIGENVTINGKLFVKAQVVGANNGISPPVPTLTPIPTLFPTSTLTSTSALTPTLFVSGTTVEDGATITGHTEGEAPDSLLMMRSQILSSLEGHDAPPSPLLELAQDSTANISIAICVSGSEQAPCDEHVLGKWEPRWSTQQPK</sequence>
<evidence type="ECO:0000256" key="2">
    <source>
        <dbReference type="ARBA" id="ARBA00022525"/>
    </source>
</evidence>
<gene>
    <name evidence="5" type="ORF">HB991_04545</name>
</gene>
<dbReference type="InterPro" id="IPR024973">
    <property type="entry name" value="ESPR"/>
</dbReference>
<evidence type="ECO:0000259" key="4">
    <source>
        <dbReference type="PROSITE" id="PS50006"/>
    </source>
</evidence>
<accession>A0AA44HZ03</accession>
<dbReference type="SUPFAM" id="SSF51126">
    <property type="entry name" value="Pectin lyase-like"/>
    <property type="match status" value="1"/>
</dbReference>
<dbReference type="Pfam" id="PF05860">
    <property type="entry name" value="TPS"/>
    <property type="match status" value="1"/>
</dbReference>
<organism evidence="5 6">
    <name type="scientific">Yersinia mollaretii</name>
    <dbReference type="NCBI Taxonomy" id="33060"/>
    <lineage>
        <taxon>Bacteria</taxon>
        <taxon>Pseudomonadati</taxon>
        <taxon>Pseudomonadota</taxon>
        <taxon>Gammaproteobacteria</taxon>
        <taxon>Enterobacterales</taxon>
        <taxon>Yersiniaceae</taxon>
        <taxon>Yersinia</taxon>
    </lineage>
</organism>
<dbReference type="InterPro" id="IPR050909">
    <property type="entry name" value="Bact_Autotransporter_VF"/>
</dbReference>
<dbReference type="RefSeq" id="WP_155487307.1">
    <property type="nucleotide sequence ID" value="NZ_CABHYO010000038.1"/>
</dbReference>
<evidence type="ECO:0000313" key="5">
    <source>
        <dbReference type="EMBL" id="NIL21792.1"/>
    </source>
</evidence>
<reference evidence="5" key="1">
    <citation type="submission" date="2020-03" db="EMBL/GenBank/DDBJ databases">
        <authorList>
            <person name="Kislichkina A."/>
            <person name="Dentovskaya S."/>
            <person name="Shaikhutdinov R."/>
            <person name="Ivanov S."/>
            <person name="Sizova A."/>
            <person name="Solomentsev V."/>
            <person name="Bogun A."/>
        </authorList>
    </citation>
    <scope>NUCLEOTIDE SEQUENCE</scope>
    <source>
        <strain evidence="5">SCPM-O-B-7610</strain>
    </source>
</reference>
<dbReference type="InterPro" id="IPR008638">
    <property type="entry name" value="FhaB/CdiA-like_TPS"/>
</dbReference>
<feature type="domain" description="FHA" evidence="4">
    <location>
        <begin position="79"/>
        <end position="145"/>
    </location>
</feature>